<comment type="caution">
    <text evidence="1">The sequence shown here is derived from an EMBL/GenBank/DDBJ whole genome shotgun (WGS) entry which is preliminary data.</text>
</comment>
<evidence type="ECO:0000313" key="2">
    <source>
        <dbReference type="Proteomes" id="UP000288259"/>
    </source>
</evidence>
<gene>
    <name evidence="1" type="ORF">CWI71_02170</name>
</gene>
<evidence type="ECO:0000313" key="1">
    <source>
        <dbReference type="EMBL" id="RUO63055.1"/>
    </source>
</evidence>
<name>A0A432YPQ2_9GAMM</name>
<protein>
    <submittedName>
        <fullName evidence="1">Uncharacterized protein</fullName>
    </submittedName>
</protein>
<reference evidence="2" key="1">
    <citation type="journal article" date="2018" name="Front. Microbiol.">
        <title>Genome-Based Analysis Reveals the Taxonomy and Diversity of the Family Idiomarinaceae.</title>
        <authorList>
            <person name="Liu Y."/>
            <person name="Lai Q."/>
            <person name="Shao Z."/>
        </authorList>
    </citation>
    <scope>NUCLEOTIDE SEQUENCE [LARGE SCALE GENOMIC DNA]</scope>
    <source>
        <strain evidence="2">CVS-6</strain>
    </source>
</reference>
<keyword evidence="2" id="KW-1185">Reference proteome</keyword>
<proteinExistence type="predicted"/>
<sequence>MGFKKWWVPLLLTLTISACGEQKQAEVVRYSHPQVCEFADAMAALDATQPDPKQLRFLNESWRSLKNDELFRPAEAPIAAQRMTKLNYYLAQDTLQLLDEVLALTAATYEEIEALRRFSSNPKEMKVPESMIRNYRNAVQACCADALSRNATALVRADKESGLYAVGRRAYFMQRDVNALLDNEMSFADYREKLGAARAKLPASAPQLNLASDWVTCR</sequence>
<dbReference type="OrthoDB" id="6236642at2"/>
<dbReference type="PROSITE" id="PS51257">
    <property type="entry name" value="PROKAR_LIPOPROTEIN"/>
    <property type="match status" value="1"/>
</dbReference>
<dbReference type="EMBL" id="PIPY01000002">
    <property type="protein sequence ID" value="RUO63055.1"/>
    <property type="molecule type" value="Genomic_DNA"/>
</dbReference>
<dbReference type="Proteomes" id="UP000288259">
    <property type="component" value="Unassembled WGS sequence"/>
</dbReference>
<dbReference type="RefSeq" id="WP_126753621.1">
    <property type="nucleotide sequence ID" value="NZ_PIPY01000002.1"/>
</dbReference>
<organism evidence="1 2">
    <name type="scientific">Pseudidiomarina insulisalsae</name>
    <dbReference type="NCBI Taxonomy" id="575789"/>
    <lineage>
        <taxon>Bacteria</taxon>
        <taxon>Pseudomonadati</taxon>
        <taxon>Pseudomonadota</taxon>
        <taxon>Gammaproteobacteria</taxon>
        <taxon>Alteromonadales</taxon>
        <taxon>Idiomarinaceae</taxon>
        <taxon>Pseudidiomarina</taxon>
    </lineage>
</organism>
<accession>A0A432YPQ2</accession>
<dbReference type="AlphaFoldDB" id="A0A432YPQ2"/>